<keyword evidence="5 13" id="KW-0812">Transmembrane</keyword>
<dbReference type="PRINTS" id="PR00253">
    <property type="entry name" value="GABAARECEPTR"/>
</dbReference>
<evidence type="ECO:0000256" key="10">
    <source>
        <dbReference type="ARBA" id="ARBA00023157"/>
    </source>
</evidence>
<comment type="subcellular location">
    <subcellularLocation>
        <location evidence="2">Cell membrane</location>
    </subcellularLocation>
    <subcellularLocation>
        <location evidence="1">Membrane</location>
        <topology evidence="1">Multi-pass membrane protein</topology>
    </subcellularLocation>
</comment>
<dbReference type="InterPro" id="IPR036719">
    <property type="entry name" value="Neuro-gated_channel_TM_sf"/>
</dbReference>
<evidence type="ECO:0000313" key="17">
    <source>
        <dbReference type="Proteomes" id="UP001497623"/>
    </source>
</evidence>
<evidence type="ECO:0000256" key="12">
    <source>
        <dbReference type="PROSITE-ProRule" id="PRU00124"/>
    </source>
</evidence>
<dbReference type="Gene3D" id="2.70.170.10">
    <property type="entry name" value="Neurotransmitter-gated ion-channel ligand-binding domain"/>
    <property type="match status" value="1"/>
</dbReference>
<keyword evidence="3 13" id="KW-0813">Transport</keyword>
<keyword evidence="7 13" id="KW-1133">Transmembrane helix</keyword>
<dbReference type="Gene3D" id="4.10.400.10">
    <property type="entry name" value="Low-density Lipoprotein Receptor"/>
    <property type="match status" value="1"/>
</dbReference>
<name>A0AAV2PTS1_MEGNR</name>
<organism evidence="16 17">
    <name type="scientific">Meganyctiphanes norvegica</name>
    <name type="common">Northern krill</name>
    <name type="synonym">Thysanopoda norvegica</name>
    <dbReference type="NCBI Taxonomy" id="48144"/>
    <lineage>
        <taxon>Eukaryota</taxon>
        <taxon>Metazoa</taxon>
        <taxon>Ecdysozoa</taxon>
        <taxon>Arthropoda</taxon>
        <taxon>Crustacea</taxon>
        <taxon>Multicrustacea</taxon>
        <taxon>Malacostraca</taxon>
        <taxon>Eumalacostraca</taxon>
        <taxon>Eucarida</taxon>
        <taxon>Euphausiacea</taxon>
        <taxon>Euphausiidae</taxon>
        <taxon>Meganyctiphanes</taxon>
    </lineage>
</organism>
<dbReference type="Gene3D" id="1.20.58.390">
    <property type="entry name" value="Neurotransmitter-gated ion-channel transmembrane domain"/>
    <property type="match status" value="1"/>
</dbReference>
<evidence type="ECO:0000256" key="3">
    <source>
        <dbReference type="ARBA" id="ARBA00022448"/>
    </source>
</evidence>
<evidence type="ECO:0000313" key="16">
    <source>
        <dbReference type="EMBL" id="CAL4064074.1"/>
    </source>
</evidence>
<keyword evidence="4" id="KW-1003">Cell membrane</keyword>
<dbReference type="EMBL" id="CAXKWB010001350">
    <property type="protein sequence ID" value="CAL4064074.1"/>
    <property type="molecule type" value="Genomic_DNA"/>
</dbReference>
<dbReference type="GO" id="GO:0099095">
    <property type="term" value="F:ligand-gated monoatomic anion channel activity"/>
    <property type="evidence" value="ECO:0007669"/>
    <property type="project" value="UniProtKB-ARBA"/>
</dbReference>
<evidence type="ECO:0000256" key="7">
    <source>
        <dbReference type="ARBA" id="ARBA00022989"/>
    </source>
</evidence>
<evidence type="ECO:0000259" key="15">
    <source>
        <dbReference type="Pfam" id="PF02932"/>
    </source>
</evidence>
<reference evidence="16 17" key="1">
    <citation type="submission" date="2024-05" db="EMBL/GenBank/DDBJ databases">
        <authorList>
            <person name="Wallberg A."/>
        </authorList>
    </citation>
    <scope>NUCLEOTIDE SEQUENCE [LARGE SCALE GENOMIC DNA]</scope>
</reference>
<feature type="domain" description="Neurotransmitter-gated ion-channel transmembrane" evidence="15">
    <location>
        <begin position="397"/>
        <end position="486"/>
    </location>
</feature>
<dbReference type="CDD" id="cd00112">
    <property type="entry name" value="LDLa"/>
    <property type="match status" value="1"/>
</dbReference>
<dbReference type="InterPro" id="IPR006201">
    <property type="entry name" value="Neur_channel"/>
</dbReference>
<keyword evidence="10 12" id="KW-1015">Disulfide bond</keyword>
<dbReference type="GO" id="GO:0004888">
    <property type="term" value="F:transmembrane signaling receptor activity"/>
    <property type="evidence" value="ECO:0007669"/>
    <property type="project" value="InterPro"/>
</dbReference>
<feature type="transmembrane region" description="Helical" evidence="13">
    <location>
        <begin position="421"/>
        <end position="443"/>
    </location>
</feature>
<feature type="transmembrane region" description="Helical" evidence="13">
    <location>
        <begin position="391"/>
        <end position="414"/>
    </location>
</feature>
<evidence type="ECO:0000256" key="13">
    <source>
        <dbReference type="RuleBase" id="RU000687"/>
    </source>
</evidence>
<evidence type="ECO:0000256" key="5">
    <source>
        <dbReference type="ARBA" id="ARBA00022692"/>
    </source>
</evidence>
<evidence type="ECO:0000256" key="8">
    <source>
        <dbReference type="ARBA" id="ARBA00023065"/>
    </source>
</evidence>
<dbReference type="InterPro" id="IPR006029">
    <property type="entry name" value="Neurotrans-gated_channel_TM"/>
</dbReference>
<evidence type="ECO:0000256" key="11">
    <source>
        <dbReference type="ARBA" id="ARBA00023303"/>
    </source>
</evidence>
<comment type="similarity">
    <text evidence="13">Belongs to the ligand-gated ion channel (TC 1.A.9) family.</text>
</comment>
<dbReference type="GO" id="GO:0005886">
    <property type="term" value="C:plasma membrane"/>
    <property type="evidence" value="ECO:0007669"/>
    <property type="project" value="UniProtKB-SubCell"/>
</dbReference>
<evidence type="ECO:0000256" key="2">
    <source>
        <dbReference type="ARBA" id="ARBA00004236"/>
    </source>
</evidence>
<dbReference type="SUPFAM" id="SSF63712">
    <property type="entry name" value="Nicotinic receptor ligand binding domain-like"/>
    <property type="match status" value="1"/>
</dbReference>
<dbReference type="Pfam" id="PF02931">
    <property type="entry name" value="Neur_chan_LBD"/>
    <property type="match status" value="1"/>
</dbReference>
<evidence type="ECO:0000256" key="1">
    <source>
        <dbReference type="ARBA" id="ARBA00004141"/>
    </source>
</evidence>
<dbReference type="Proteomes" id="UP001497623">
    <property type="component" value="Unassembled WGS sequence"/>
</dbReference>
<dbReference type="Pfam" id="PF02932">
    <property type="entry name" value="Neur_chan_memb"/>
    <property type="match status" value="1"/>
</dbReference>
<proteinExistence type="inferred from homology"/>
<feature type="non-terminal residue" evidence="16">
    <location>
        <position position="518"/>
    </location>
</feature>
<comment type="caution">
    <text evidence="12 13">Lacks conserved residue(s) required for the propagation of feature annotation.</text>
</comment>
<dbReference type="InterPro" id="IPR036055">
    <property type="entry name" value="LDL_receptor-like_sf"/>
</dbReference>
<evidence type="ECO:0000256" key="6">
    <source>
        <dbReference type="ARBA" id="ARBA00022729"/>
    </source>
</evidence>
<evidence type="ECO:0000256" key="4">
    <source>
        <dbReference type="ARBA" id="ARBA00022475"/>
    </source>
</evidence>
<dbReference type="PANTHER" id="PTHR18945">
    <property type="entry name" value="NEUROTRANSMITTER GATED ION CHANNEL"/>
    <property type="match status" value="1"/>
</dbReference>
<feature type="disulfide bond" evidence="12">
    <location>
        <begin position="142"/>
        <end position="160"/>
    </location>
</feature>
<keyword evidence="6" id="KW-0732">Signal</keyword>
<dbReference type="SUPFAM" id="SSF90112">
    <property type="entry name" value="Neurotransmitter-gated ion-channel transmembrane pore"/>
    <property type="match status" value="1"/>
</dbReference>
<keyword evidence="9 13" id="KW-0472">Membrane</keyword>
<dbReference type="SMART" id="SM00192">
    <property type="entry name" value="LDLa"/>
    <property type="match status" value="1"/>
</dbReference>
<keyword evidence="11 13" id="KW-0407">Ion channel</keyword>
<dbReference type="InterPro" id="IPR006028">
    <property type="entry name" value="GABAA/Glycine_rcpt"/>
</dbReference>
<dbReference type="SUPFAM" id="SSF57424">
    <property type="entry name" value="LDL receptor-like module"/>
    <property type="match status" value="1"/>
</dbReference>
<comment type="caution">
    <text evidence="16">The sequence shown here is derived from an EMBL/GenBank/DDBJ whole genome shotgun (WGS) entry which is preliminary data.</text>
</comment>
<keyword evidence="17" id="KW-1185">Reference proteome</keyword>
<evidence type="ECO:0000256" key="9">
    <source>
        <dbReference type="ARBA" id="ARBA00023136"/>
    </source>
</evidence>
<feature type="domain" description="Neurotransmitter-gated ion-channel ligand-binding" evidence="14">
    <location>
        <begin position="176"/>
        <end position="346"/>
    </location>
</feature>
<dbReference type="PROSITE" id="PS50068">
    <property type="entry name" value="LDLRA_2"/>
    <property type="match status" value="1"/>
</dbReference>
<dbReference type="InterPro" id="IPR036734">
    <property type="entry name" value="Neur_chan_lig-bd_sf"/>
</dbReference>
<dbReference type="PROSITE" id="PS00236">
    <property type="entry name" value="NEUROTR_ION_CHANNEL"/>
    <property type="match status" value="1"/>
</dbReference>
<sequence>MTQEPNGNIYENCAKIEPKGIADVECTNTPCAMCELKGVKIFSFLGACETEVRNVHFTVYQKAIAELLFRSYGKYHIRKDASGWKWVNVVENITLASLDSKAQHDMPMGRRLWKLDSPVCDQIEGENRMLLLTKCNSSQYTCDDGTCIPHSSLCDLKFDCLDESDESASEKVRPASKYLKDLPPRNSGEGSLPVILNIQIESVNIDTVEMTMETSWELSQIWYDIRLKFQNLKISDSLNLQTFTEIKKLWTPTVGFVNTKNYEHTLVDEETRMLIMKRTPFITRDSSVAAEVEIYSGTSNPMIISRKYSSNFICDFDLTYYPFDEQRCDMRLKMNSASVNFITFDPVNSTVVYLGTTQLVEYQIGAPYLIFDNNNEYSEVRVRIPLIRLSGYAILNIYTPSTILLLICYITLFFRTDIFEVRVMTALTTLLVMATLFAQVSASLPKTSYFKMVDIWLLFCIIISFFIIIFHALIDKGVNHKERLTLTKFSPINKATSKKIIKTAEEVLEGISMIIFAR</sequence>
<accession>A0AAV2PTS1</accession>
<evidence type="ECO:0000259" key="14">
    <source>
        <dbReference type="Pfam" id="PF02931"/>
    </source>
</evidence>
<dbReference type="AlphaFoldDB" id="A0AAV2PTS1"/>
<protein>
    <submittedName>
        <fullName evidence="16">Uncharacterized protein</fullName>
    </submittedName>
</protein>
<feature type="disulfide bond" evidence="12">
    <location>
        <begin position="135"/>
        <end position="147"/>
    </location>
</feature>
<dbReference type="GO" id="GO:0005254">
    <property type="term" value="F:chloride channel activity"/>
    <property type="evidence" value="ECO:0007669"/>
    <property type="project" value="UniProtKB-ARBA"/>
</dbReference>
<dbReference type="InterPro" id="IPR006202">
    <property type="entry name" value="Neur_chan_lig-bd"/>
</dbReference>
<feature type="transmembrane region" description="Helical" evidence="13">
    <location>
        <begin position="455"/>
        <end position="474"/>
    </location>
</feature>
<dbReference type="Pfam" id="PF00057">
    <property type="entry name" value="Ldl_recept_a"/>
    <property type="match status" value="1"/>
</dbReference>
<gene>
    <name evidence="16" type="ORF">MNOR_LOCUS3826</name>
</gene>
<dbReference type="InterPro" id="IPR038050">
    <property type="entry name" value="Neuro_actylchol_rec"/>
</dbReference>
<dbReference type="GO" id="GO:0005230">
    <property type="term" value="F:extracellular ligand-gated monoatomic ion channel activity"/>
    <property type="evidence" value="ECO:0007669"/>
    <property type="project" value="InterPro"/>
</dbReference>
<dbReference type="InterPro" id="IPR002172">
    <property type="entry name" value="LDrepeatLR_classA_rpt"/>
</dbReference>
<keyword evidence="8 13" id="KW-0406">Ion transport</keyword>
<dbReference type="PRINTS" id="PR00252">
    <property type="entry name" value="NRIONCHANNEL"/>
</dbReference>
<dbReference type="InterPro" id="IPR018000">
    <property type="entry name" value="Neurotransmitter_ion_chnl_CS"/>
</dbReference>